<keyword evidence="2" id="KW-0862">Zinc</keyword>
<evidence type="ECO:0000313" key="4">
    <source>
        <dbReference type="EMBL" id="ELK01420.1"/>
    </source>
</evidence>
<keyword evidence="1" id="KW-0479">Metal-binding</keyword>
<dbReference type="PANTHER" id="PTHR45818:SF4">
    <property type="entry name" value="GUANINE NUCLEOTIDE EXCHANGE FACTOR VAV2"/>
    <property type="match status" value="1"/>
</dbReference>
<dbReference type="Gene3D" id="3.30.60.20">
    <property type="match status" value="1"/>
</dbReference>
<dbReference type="GO" id="GO:0005737">
    <property type="term" value="C:cytoplasm"/>
    <property type="evidence" value="ECO:0007669"/>
    <property type="project" value="TreeGrafter"/>
</dbReference>
<dbReference type="FunFam" id="3.30.60.20:FF:000015">
    <property type="entry name" value="Vav guanine nucleotide exchange factor 1"/>
    <property type="match status" value="1"/>
</dbReference>
<dbReference type="GO" id="GO:0046872">
    <property type="term" value="F:metal ion binding"/>
    <property type="evidence" value="ECO:0007669"/>
    <property type="project" value="UniProtKB-KW"/>
</dbReference>
<name>L5JQ03_PTEAL</name>
<organism evidence="4 5">
    <name type="scientific">Pteropus alecto</name>
    <name type="common">Black flying fox</name>
    <dbReference type="NCBI Taxonomy" id="9402"/>
    <lineage>
        <taxon>Eukaryota</taxon>
        <taxon>Metazoa</taxon>
        <taxon>Chordata</taxon>
        <taxon>Craniata</taxon>
        <taxon>Vertebrata</taxon>
        <taxon>Euteleostomi</taxon>
        <taxon>Mammalia</taxon>
        <taxon>Eutheria</taxon>
        <taxon>Laurasiatheria</taxon>
        <taxon>Chiroptera</taxon>
        <taxon>Yinpterochiroptera</taxon>
        <taxon>Pteropodoidea</taxon>
        <taxon>Pteropodidae</taxon>
        <taxon>Pteropodinae</taxon>
        <taxon>Pteropus</taxon>
    </lineage>
</organism>
<dbReference type="PANTHER" id="PTHR45818">
    <property type="entry name" value="PROTEIN VAV"/>
    <property type="match status" value="1"/>
</dbReference>
<sequence length="68" mass="7510">MYTFDRATNCKACRMFLRGTFYQGYLCTKCGVGAHKECLEVTPPCKTGECHLRAPSLTATLRHPPGLG</sequence>
<evidence type="ECO:0000313" key="5">
    <source>
        <dbReference type="Proteomes" id="UP000010552"/>
    </source>
</evidence>
<protein>
    <submittedName>
        <fullName evidence="4">Guanine nucleotide exchange factor VAV2</fullName>
    </submittedName>
</protein>
<dbReference type="GO" id="GO:0016477">
    <property type="term" value="P:cell migration"/>
    <property type="evidence" value="ECO:0007669"/>
    <property type="project" value="TreeGrafter"/>
</dbReference>
<accession>L5JQ03</accession>
<dbReference type="AlphaFoldDB" id="L5JQ03"/>
<evidence type="ECO:0000256" key="1">
    <source>
        <dbReference type="ARBA" id="ARBA00022723"/>
    </source>
</evidence>
<dbReference type="Proteomes" id="UP000010552">
    <property type="component" value="Unassembled WGS sequence"/>
</dbReference>
<dbReference type="SUPFAM" id="SSF57889">
    <property type="entry name" value="Cysteine-rich domain"/>
    <property type="match status" value="1"/>
</dbReference>
<dbReference type="STRING" id="9402.L5JQ03"/>
<dbReference type="EMBL" id="KB092171">
    <property type="protein sequence ID" value="ELK01420.1"/>
    <property type="molecule type" value="Genomic_DNA"/>
</dbReference>
<gene>
    <name evidence="4" type="ORF">PAL_GLEAN10000046</name>
</gene>
<keyword evidence="5" id="KW-1185">Reference proteome</keyword>
<feature type="domain" description="Phorbol-ester/DAG-type" evidence="3">
    <location>
        <begin position="1"/>
        <end position="45"/>
    </location>
</feature>
<dbReference type="InterPro" id="IPR002219">
    <property type="entry name" value="PKC_DAG/PE"/>
</dbReference>
<proteinExistence type="predicted"/>
<evidence type="ECO:0000256" key="2">
    <source>
        <dbReference type="ARBA" id="ARBA00022833"/>
    </source>
</evidence>
<dbReference type="Pfam" id="PF00130">
    <property type="entry name" value="C1_1"/>
    <property type="match status" value="1"/>
</dbReference>
<dbReference type="InParanoid" id="L5JQ03"/>
<dbReference type="InterPro" id="IPR046349">
    <property type="entry name" value="C1-like_sf"/>
</dbReference>
<dbReference type="PROSITE" id="PS50081">
    <property type="entry name" value="ZF_DAG_PE_2"/>
    <property type="match status" value="1"/>
</dbReference>
<dbReference type="SMART" id="SM00109">
    <property type="entry name" value="C1"/>
    <property type="match status" value="1"/>
</dbReference>
<reference evidence="5" key="1">
    <citation type="journal article" date="2013" name="Science">
        <title>Comparative analysis of bat genomes provides insight into the evolution of flight and immunity.</title>
        <authorList>
            <person name="Zhang G."/>
            <person name="Cowled C."/>
            <person name="Shi Z."/>
            <person name="Huang Z."/>
            <person name="Bishop-Lilly K.A."/>
            <person name="Fang X."/>
            <person name="Wynne J.W."/>
            <person name="Xiong Z."/>
            <person name="Baker M.L."/>
            <person name="Zhao W."/>
            <person name="Tachedjian M."/>
            <person name="Zhu Y."/>
            <person name="Zhou P."/>
            <person name="Jiang X."/>
            <person name="Ng J."/>
            <person name="Yang L."/>
            <person name="Wu L."/>
            <person name="Xiao J."/>
            <person name="Feng Y."/>
            <person name="Chen Y."/>
            <person name="Sun X."/>
            <person name="Zhang Y."/>
            <person name="Marsh G.A."/>
            <person name="Crameri G."/>
            <person name="Broder C.C."/>
            <person name="Frey K.G."/>
            <person name="Wang L.F."/>
            <person name="Wang J."/>
        </authorList>
    </citation>
    <scope>NUCLEOTIDE SEQUENCE [LARGE SCALE GENOMIC DNA]</scope>
</reference>
<evidence type="ECO:0000259" key="3">
    <source>
        <dbReference type="PROSITE" id="PS50081"/>
    </source>
</evidence>
<dbReference type="GO" id="GO:0005085">
    <property type="term" value="F:guanyl-nucleotide exchange factor activity"/>
    <property type="evidence" value="ECO:0007669"/>
    <property type="project" value="TreeGrafter"/>
</dbReference>